<organism evidence="4 5">
    <name type="scientific">Shewanella algidipiscicola</name>
    <dbReference type="NCBI Taxonomy" id="614070"/>
    <lineage>
        <taxon>Bacteria</taxon>
        <taxon>Pseudomonadati</taxon>
        <taxon>Pseudomonadota</taxon>
        <taxon>Gammaproteobacteria</taxon>
        <taxon>Alteromonadales</taxon>
        <taxon>Shewanellaceae</taxon>
        <taxon>Shewanella</taxon>
    </lineage>
</organism>
<evidence type="ECO:0000256" key="2">
    <source>
        <dbReference type="SAM" id="Phobius"/>
    </source>
</evidence>
<keyword evidence="5" id="KW-1185">Reference proteome</keyword>
<protein>
    <submittedName>
        <fullName evidence="4">General secretion pathway protein GspB</fullName>
    </submittedName>
</protein>
<dbReference type="EMBL" id="BPFB01000008">
    <property type="protein sequence ID" value="GIU44266.1"/>
    <property type="molecule type" value="Genomic_DNA"/>
</dbReference>
<feature type="domain" description="Type II secretion system protein GspB C-terminal" evidence="3">
    <location>
        <begin position="275"/>
        <end position="334"/>
    </location>
</feature>
<evidence type="ECO:0000313" key="5">
    <source>
        <dbReference type="Proteomes" id="UP000761574"/>
    </source>
</evidence>
<feature type="region of interest" description="Disordered" evidence="1">
    <location>
        <begin position="75"/>
        <end position="118"/>
    </location>
</feature>
<evidence type="ECO:0000313" key="4">
    <source>
        <dbReference type="EMBL" id="GIU44266.1"/>
    </source>
</evidence>
<comment type="caution">
    <text evidence="4">The sequence shown here is derived from an EMBL/GenBank/DDBJ whole genome shotgun (WGS) entry which is preliminary data.</text>
</comment>
<feature type="compositionally biased region" description="Polar residues" evidence="1">
    <location>
        <begin position="95"/>
        <end position="118"/>
    </location>
</feature>
<dbReference type="Proteomes" id="UP000761574">
    <property type="component" value="Unassembled WGS sequence"/>
</dbReference>
<keyword evidence="2" id="KW-0472">Membrane</keyword>
<dbReference type="Pfam" id="PF16537">
    <property type="entry name" value="T2SSB"/>
    <property type="match status" value="1"/>
</dbReference>
<accession>A0ABQ4P9X2</accession>
<feature type="transmembrane region" description="Helical" evidence="2">
    <location>
        <begin position="41"/>
        <end position="59"/>
    </location>
</feature>
<keyword evidence="2" id="KW-0812">Transmembrane</keyword>
<evidence type="ECO:0000256" key="1">
    <source>
        <dbReference type="SAM" id="MobiDB-lite"/>
    </source>
</evidence>
<dbReference type="InterPro" id="IPR032389">
    <property type="entry name" value="GspB_C"/>
</dbReference>
<sequence>MSILLDAVMRAKQQEQPLDAIITPRAQYQAMNRTRHLGLKWALFATLLGLAVLAAWLLSSASPLRQSAFKAPLPERSVTRQPDALASMSPPKVSRSPQANPSPQADVSVGTQPSSPNVQLAGKVALPVPIARPMDYQAQPVPISERPNLAQGSRTIAMATEVTDYDAQEPIILGANSNQRGQDLLNSLQAQVDEAAKDVGFSNATNAQARNATVSQSEPPSDNLLAAFEAALKAVEIDKAVATPVTEPKLDPIPEPSADTLPKYGQLPAGVQLQVPEFTILAHVYASSPDNRWLNVDGAELQQGDMIGGVLRIVEIRPRDVVLEVAGTEFKVPAI</sequence>
<proteinExistence type="predicted"/>
<keyword evidence="2" id="KW-1133">Transmembrane helix</keyword>
<name>A0ABQ4P9X2_9GAMM</name>
<evidence type="ECO:0000259" key="3">
    <source>
        <dbReference type="Pfam" id="PF16537"/>
    </source>
</evidence>
<dbReference type="RefSeq" id="WP_119978391.1">
    <property type="nucleotide sequence ID" value="NZ_BPFB01000008.1"/>
</dbReference>
<reference evidence="4 5" key="1">
    <citation type="submission" date="2021-05" db="EMBL/GenBank/DDBJ databases">
        <title>Molecular characterization for Shewanella algae harboring chromosomal blaOXA-55-like strains isolated from clinical and environment sample.</title>
        <authorList>
            <person name="Ohama Y."/>
            <person name="Aoki K."/>
            <person name="Harada S."/>
            <person name="Moriya K."/>
            <person name="Ishii Y."/>
            <person name="Tateda K."/>
        </authorList>
    </citation>
    <scope>NUCLEOTIDE SEQUENCE [LARGE SCALE GENOMIC DNA]</scope>
    <source>
        <strain evidence="4 5">LMG 23746</strain>
    </source>
</reference>
<gene>
    <name evidence="4" type="primary">gspB</name>
    <name evidence="4" type="ORF">TUM4630_09540</name>
</gene>